<protein>
    <submittedName>
        <fullName evidence="1">Uncharacterized protein</fullName>
    </submittedName>
</protein>
<feature type="non-terminal residue" evidence="1">
    <location>
        <position position="52"/>
    </location>
</feature>
<name>A0A8J9X686_PHATR</name>
<dbReference type="EMBL" id="OU594958">
    <property type="protein sequence ID" value="CAG9282687.1"/>
    <property type="molecule type" value="Genomic_DNA"/>
</dbReference>
<feature type="non-terminal residue" evidence="1">
    <location>
        <position position="1"/>
    </location>
</feature>
<dbReference type="Proteomes" id="UP000836788">
    <property type="component" value="Chromosome 17"/>
</dbReference>
<organism evidence="1">
    <name type="scientific">Phaeodactylum tricornutum</name>
    <name type="common">Diatom</name>
    <dbReference type="NCBI Taxonomy" id="2850"/>
    <lineage>
        <taxon>Eukaryota</taxon>
        <taxon>Sar</taxon>
        <taxon>Stramenopiles</taxon>
        <taxon>Ochrophyta</taxon>
        <taxon>Bacillariophyta</taxon>
        <taxon>Bacillariophyceae</taxon>
        <taxon>Bacillariophycidae</taxon>
        <taxon>Naviculales</taxon>
        <taxon>Phaeodactylaceae</taxon>
        <taxon>Phaeodactylum</taxon>
    </lineage>
</organism>
<proteinExistence type="predicted"/>
<reference evidence="1" key="1">
    <citation type="submission" date="2022-02" db="EMBL/GenBank/DDBJ databases">
        <authorList>
            <person name="Giguere J D."/>
        </authorList>
    </citation>
    <scope>NUCLEOTIDE SEQUENCE</scope>
    <source>
        <strain evidence="1">CCAP 1055/1</strain>
    </source>
</reference>
<dbReference type="AlphaFoldDB" id="A0A8J9X686"/>
<evidence type="ECO:0000313" key="1">
    <source>
        <dbReference type="EMBL" id="CAG9282687.1"/>
    </source>
</evidence>
<accession>A0A8J9X686</accession>
<gene>
    <name evidence="1" type="ORF">PTTT1_LOCUS20406</name>
</gene>
<sequence length="52" mass="5772">VEFSLFSGIFIGACMISGNLKDGFKSTLEDYILEALADVDHGYVYLFTLFLS</sequence>